<protein>
    <submittedName>
        <fullName evidence="6">Cysteinyl-tRNA synthetase</fullName>
    </submittedName>
</protein>
<organism evidence="6 7">
    <name type="scientific">Metamycoplasma hyosynoviae</name>
    <dbReference type="NCBI Taxonomy" id="29559"/>
    <lineage>
        <taxon>Bacteria</taxon>
        <taxon>Bacillati</taxon>
        <taxon>Mycoplasmatota</taxon>
        <taxon>Mycoplasmoidales</taxon>
        <taxon>Metamycoplasmataceae</taxon>
        <taxon>Metamycoplasma</taxon>
    </lineage>
</organism>
<dbReference type="EMBL" id="CP008748">
    <property type="protein sequence ID" value="ASI53858.1"/>
    <property type="molecule type" value="Genomic_DNA"/>
</dbReference>
<keyword evidence="4" id="KW-0067">ATP-binding</keyword>
<dbReference type="SUPFAM" id="SSF52374">
    <property type="entry name" value="Nucleotidylyl transferase"/>
    <property type="match status" value="1"/>
</dbReference>
<dbReference type="InterPro" id="IPR014729">
    <property type="entry name" value="Rossmann-like_a/b/a_fold"/>
</dbReference>
<dbReference type="GO" id="GO:0005524">
    <property type="term" value="F:ATP binding"/>
    <property type="evidence" value="ECO:0007669"/>
    <property type="project" value="UniProtKB-KW"/>
</dbReference>
<keyword evidence="3" id="KW-0547">Nucleotide-binding</keyword>
<sequence>MKKCYYLCGPTVYNKCHIGNLRPILTFDLMIRSQKYLGENISFLHNITDIDDKIINKAIETNKTEKEISEEYTKYYFDQLKKFNVEFLNIKIVKVTDEIKDLCSYIQKIIDKGYAYPIGQNIFFDVIKLKDEYGKISGQDLSKLKYEEGEISKHHPADFALWKETNVGIKFDSPFGLGRPGWHTECSLFIDKYFDGETIDIHGGGIDLIFPHHENENIQHFALHQKPIAKKWIHFGTLNYNNQKMSKSIGNIIYPDSFLEKYSADSYRLLLLTTNYAKPIMVTDELMQTNNAIILKFEKLWNKYQLEKNDAKLDLEKIKVVMQDASNLEFAKAYKNLLELSKRVETLPSFFEVMRILGFNFPNKKLSKKTIETYEKWKELVAQKDYTKADELRKMLIEENII</sequence>
<dbReference type="GO" id="GO:0005829">
    <property type="term" value="C:cytosol"/>
    <property type="evidence" value="ECO:0007669"/>
    <property type="project" value="TreeGrafter"/>
</dbReference>
<evidence type="ECO:0000256" key="4">
    <source>
        <dbReference type="ARBA" id="ARBA00022840"/>
    </source>
</evidence>
<feature type="domain" description="tRNA synthetases class I catalytic" evidence="5">
    <location>
        <begin position="5"/>
        <end position="289"/>
    </location>
</feature>
<comment type="subunit">
    <text evidence="1">Monomer.</text>
</comment>
<dbReference type="Pfam" id="PF01406">
    <property type="entry name" value="tRNA-synt_1e"/>
    <property type="match status" value="1"/>
</dbReference>
<dbReference type="KEGG" id="mhyv:MHSN_01410"/>
<name>A0A4P1QG40_9BACT</name>
<dbReference type="PANTHER" id="PTHR10890:SF3">
    <property type="entry name" value="CYSTEINE--TRNA LIGASE, CYTOPLASMIC"/>
    <property type="match status" value="1"/>
</dbReference>
<evidence type="ECO:0000313" key="6">
    <source>
        <dbReference type="EMBL" id="ASI53858.1"/>
    </source>
</evidence>
<dbReference type="GO" id="GO:0004817">
    <property type="term" value="F:cysteine-tRNA ligase activity"/>
    <property type="evidence" value="ECO:0007669"/>
    <property type="project" value="TreeGrafter"/>
</dbReference>
<dbReference type="AlphaFoldDB" id="A0A4P1QG40"/>
<gene>
    <name evidence="6" type="ORF">MHSN_01410</name>
</gene>
<dbReference type="PRINTS" id="PR00983">
    <property type="entry name" value="TRNASYNTHCYS"/>
</dbReference>
<reference evidence="6 7" key="1">
    <citation type="submission" date="2014-06" db="EMBL/GenBank/DDBJ databases">
        <title>The Whole Genome Sequence of Mycoplasma hyosynoviae strain ATCC 27095.</title>
        <authorList>
            <person name="Calcutt M.J."/>
            <person name="Foecking M.F."/>
        </authorList>
    </citation>
    <scope>NUCLEOTIDE SEQUENCE [LARGE SCALE GENOMIC DNA]</scope>
    <source>
        <strain evidence="6 7">M60</strain>
    </source>
</reference>
<dbReference type="InterPro" id="IPR024909">
    <property type="entry name" value="Cys-tRNA/MSH_ligase"/>
</dbReference>
<evidence type="ECO:0000313" key="7">
    <source>
        <dbReference type="Proteomes" id="UP000264882"/>
    </source>
</evidence>
<accession>A0A4P1QG40</accession>
<dbReference type="InterPro" id="IPR032678">
    <property type="entry name" value="tRNA-synt_1_cat_dom"/>
</dbReference>
<dbReference type="Gene3D" id="3.40.50.620">
    <property type="entry name" value="HUPs"/>
    <property type="match status" value="1"/>
</dbReference>
<keyword evidence="7" id="KW-1185">Reference proteome</keyword>
<keyword evidence="2" id="KW-0436">Ligase</keyword>
<keyword evidence="6" id="KW-0030">Aminoacyl-tRNA synthetase</keyword>
<evidence type="ECO:0000256" key="3">
    <source>
        <dbReference type="ARBA" id="ARBA00022741"/>
    </source>
</evidence>
<proteinExistence type="predicted"/>
<dbReference type="RefSeq" id="WP_119863791.1">
    <property type="nucleotide sequence ID" value="NZ_CP008748.1"/>
</dbReference>
<evidence type="ECO:0000259" key="5">
    <source>
        <dbReference type="Pfam" id="PF01406"/>
    </source>
</evidence>
<dbReference type="PANTHER" id="PTHR10890">
    <property type="entry name" value="CYSTEINYL-TRNA SYNTHETASE"/>
    <property type="match status" value="1"/>
</dbReference>
<evidence type="ECO:0000256" key="2">
    <source>
        <dbReference type="ARBA" id="ARBA00022598"/>
    </source>
</evidence>
<evidence type="ECO:0000256" key="1">
    <source>
        <dbReference type="ARBA" id="ARBA00011245"/>
    </source>
</evidence>
<dbReference type="Proteomes" id="UP000264882">
    <property type="component" value="Chromosome"/>
</dbReference>
<dbReference type="GO" id="GO:0006423">
    <property type="term" value="P:cysteinyl-tRNA aminoacylation"/>
    <property type="evidence" value="ECO:0007669"/>
    <property type="project" value="TreeGrafter"/>
</dbReference>